<dbReference type="Proteomes" id="UP000638732">
    <property type="component" value="Unassembled WGS sequence"/>
</dbReference>
<reference evidence="1" key="2">
    <citation type="submission" date="2020-10" db="EMBL/GenBank/DDBJ databases">
        <title>Mucilaginibacter sp. nov., isolated from soil.</title>
        <authorList>
            <person name="Jeon C.O."/>
        </authorList>
    </citation>
    <scope>NUCLEOTIDE SEQUENCE</scope>
    <source>
        <strain evidence="1">R11</strain>
    </source>
</reference>
<reference evidence="1" key="1">
    <citation type="submission" date="2020-01" db="EMBL/GenBank/DDBJ databases">
        <authorList>
            <person name="Seo Y.L."/>
        </authorList>
    </citation>
    <scope>NUCLEOTIDE SEQUENCE</scope>
    <source>
        <strain evidence="1">R11</strain>
    </source>
</reference>
<dbReference type="AlphaFoldDB" id="A0A966DS29"/>
<protein>
    <submittedName>
        <fullName evidence="1">Uncharacterized protein</fullName>
    </submittedName>
</protein>
<organism evidence="1 2">
    <name type="scientific">Mucilaginibacter agri</name>
    <dbReference type="NCBI Taxonomy" id="2695265"/>
    <lineage>
        <taxon>Bacteria</taxon>
        <taxon>Pseudomonadati</taxon>
        <taxon>Bacteroidota</taxon>
        <taxon>Sphingobacteriia</taxon>
        <taxon>Sphingobacteriales</taxon>
        <taxon>Sphingobacteriaceae</taxon>
        <taxon>Mucilaginibacter</taxon>
    </lineage>
</organism>
<name>A0A966DS29_9SPHI</name>
<dbReference type="EMBL" id="WWEO01000030">
    <property type="protein sequence ID" value="NCD67901.1"/>
    <property type="molecule type" value="Genomic_DNA"/>
</dbReference>
<evidence type="ECO:0000313" key="1">
    <source>
        <dbReference type="EMBL" id="NCD67901.1"/>
    </source>
</evidence>
<sequence length="269" mass="30644">MKKQILSPFDHAIMSLAQEFAKIPDYEQKMKDPDLKKLHTFVAVGIMSIHDAKSLVVGSFVPAANKVIANAKNQFNRSIFKQVLTSLNYDLEATRHETIRLGYVFAFHKFEVFIKQLMELMDELADIQLMPLNKFAKTRFNFEPTQWFRNQSVHVVNFISNCTKHQDGLCKLSNPAYALPAEFIGHSPDEKIARTVQQFKSDIDALIAAVVPLIKALNSVFLYRTFEQLSEPEKPIAGVPSMDEVWASVKNQQELLIKLTIGQYENNPV</sequence>
<keyword evidence="2" id="KW-1185">Reference proteome</keyword>
<dbReference type="RefSeq" id="WP_166583928.1">
    <property type="nucleotide sequence ID" value="NZ_WWEO01000030.1"/>
</dbReference>
<proteinExistence type="predicted"/>
<gene>
    <name evidence="1" type="ORF">GSY63_00860</name>
</gene>
<accession>A0A966DS29</accession>
<comment type="caution">
    <text evidence="1">The sequence shown here is derived from an EMBL/GenBank/DDBJ whole genome shotgun (WGS) entry which is preliminary data.</text>
</comment>
<evidence type="ECO:0000313" key="2">
    <source>
        <dbReference type="Proteomes" id="UP000638732"/>
    </source>
</evidence>